<dbReference type="EMBL" id="CAXKWB010023969">
    <property type="protein sequence ID" value="CAL4125676.1"/>
    <property type="molecule type" value="Genomic_DNA"/>
</dbReference>
<keyword evidence="6" id="KW-0539">Nucleus</keyword>
<evidence type="ECO:0000313" key="9">
    <source>
        <dbReference type="Proteomes" id="UP001497623"/>
    </source>
</evidence>
<keyword evidence="4" id="KW-1133">Transmembrane helix</keyword>
<comment type="subcellular location">
    <subcellularLocation>
        <location evidence="1">Nucleus inner membrane</location>
    </subcellularLocation>
</comment>
<keyword evidence="5" id="KW-0472">Membrane</keyword>
<dbReference type="GO" id="GO:0006998">
    <property type="term" value="P:nuclear envelope organization"/>
    <property type="evidence" value="ECO:0007669"/>
    <property type="project" value="TreeGrafter"/>
</dbReference>
<evidence type="ECO:0000256" key="5">
    <source>
        <dbReference type="ARBA" id="ARBA00023136"/>
    </source>
</evidence>
<keyword evidence="3" id="KW-0812">Transmembrane</keyword>
<evidence type="ECO:0000313" key="8">
    <source>
        <dbReference type="EMBL" id="CAL4125676.1"/>
    </source>
</evidence>
<organism evidence="8 9">
    <name type="scientific">Meganyctiphanes norvegica</name>
    <name type="common">Northern krill</name>
    <name type="synonym">Thysanopoda norvegica</name>
    <dbReference type="NCBI Taxonomy" id="48144"/>
    <lineage>
        <taxon>Eukaryota</taxon>
        <taxon>Metazoa</taxon>
        <taxon>Ecdysozoa</taxon>
        <taxon>Arthropoda</taxon>
        <taxon>Crustacea</taxon>
        <taxon>Multicrustacea</taxon>
        <taxon>Malacostraca</taxon>
        <taxon>Eumalacostraca</taxon>
        <taxon>Eucarida</taxon>
        <taxon>Euphausiacea</taxon>
        <taxon>Euphausiidae</taxon>
        <taxon>Meganyctiphanes</taxon>
    </lineage>
</organism>
<comment type="caution">
    <text evidence="8">The sequence shown here is derived from an EMBL/GenBank/DDBJ whole genome shotgun (WGS) entry which is preliminary data.</text>
</comment>
<evidence type="ECO:0000256" key="3">
    <source>
        <dbReference type="ARBA" id="ARBA00022692"/>
    </source>
</evidence>
<dbReference type="GO" id="GO:0031490">
    <property type="term" value="F:chromatin DNA binding"/>
    <property type="evidence" value="ECO:0007669"/>
    <property type="project" value="TreeGrafter"/>
</dbReference>
<dbReference type="GO" id="GO:0030514">
    <property type="term" value="P:negative regulation of BMP signaling pathway"/>
    <property type="evidence" value="ECO:0007669"/>
    <property type="project" value="TreeGrafter"/>
</dbReference>
<proteinExistence type="predicted"/>
<dbReference type="InterPro" id="IPR052277">
    <property type="entry name" value="INM_ESCRT-Associated"/>
</dbReference>
<sequence>QVMELVDQILNVLGGLGGGPGGPGKDYVALNHVRDSLIAPRDRKTKHTIWEKAVKFISHNESRVRRDIESVGGEDCDVWRWVSAIPSSPSAHSPGSAAPRPLAKTWQGQAFESLETTHNLPHISPTSSLKIRNMFDCE</sequence>
<gene>
    <name evidence="8" type="ORF">MNOR_LOCUS25283</name>
</gene>
<evidence type="ECO:0000256" key="6">
    <source>
        <dbReference type="ARBA" id="ARBA00023242"/>
    </source>
</evidence>
<evidence type="ECO:0000259" key="7">
    <source>
        <dbReference type="Pfam" id="PF09402"/>
    </source>
</evidence>
<protein>
    <recommendedName>
        <fullName evidence="7">Man1/Src1-like C-terminal domain-containing protein</fullName>
    </recommendedName>
</protein>
<keyword evidence="9" id="KW-1185">Reference proteome</keyword>
<name>A0AAV2RJJ5_MEGNR</name>
<dbReference type="GO" id="GO:0005637">
    <property type="term" value="C:nuclear inner membrane"/>
    <property type="evidence" value="ECO:0007669"/>
    <property type="project" value="UniProtKB-SubCell"/>
</dbReference>
<dbReference type="AlphaFoldDB" id="A0AAV2RJJ5"/>
<feature type="non-terminal residue" evidence="8">
    <location>
        <position position="138"/>
    </location>
</feature>
<dbReference type="Proteomes" id="UP001497623">
    <property type="component" value="Unassembled WGS sequence"/>
</dbReference>
<reference evidence="8 9" key="1">
    <citation type="submission" date="2024-05" db="EMBL/GenBank/DDBJ databases">
        <authorList>
            <person name="Wallberg A."/>
        </authorList>
    </citation>
    <scope>NUCLEOTIDE SEQUENCE [LARGE SCALE GENOMIC DNA]</scope>
</reference>
<feature type="non-terminal residue" evidence="8">
    <location>
        <position position="1"/>
    </location>
</feature>
<accession>A0AAV2RJJ5</accession>
<dbReference type="Gene3D" id="1.10.10.1180">
    <property type="entry name" value="MAN1, winged-helix domain"/>
    <property type="match status" value="1"/>
</dbReference>
<evidence type="ECO:0000256" key="1">
    <source>
        <dbReference type="ARBA" id="ARBA00004540"/>
    </source>
</evidence>
<dbReference type="PANTHER" id="PTHR13428:SF12">
    <property type="entry name" value="INNER NUCLEAR MEMBRANE PROTEIN MAN1"/>
    <property type="match status" value="1"/>
</dbReference>
<keyword evidence="2" id="KW-0597">Phosphoprotein</keyword>
<feature type="domain" description="Man1/Src1-like C-terminal" evidence="7">
    <location>
        <begin position="25"/>
        <end position="83"/>
    </location>
</feature>
<dbReference type="PANTHER" id="PTHR13428">
    <property type="entry name" value="INNER NUCLEAR MEMBRANE PROTEIN MAN1 LEM DOMAIN CONTAINING PROTEIN"/>
    <property type="match status" value="1"/>
</dbReference>
<dbReference type="Pfam" id="PF09402">
    <property type="entry name" value="MSC"/>
    <property type="match status" value="1"/>
</dbReference>
<dbReference type="InterPro" id="IPR041885">
    <property type="entry name" value="MAN1_winged_helix_dom"/>
</dbReference>
<evidence type="ECO:0000256" key="4">
    <source>
        <dbReference type="ARBA" id="ARBA00022989"/>
    </source>
</evidence>
<evidence type="ECO:0000256" key="2">
    <source>
        <dbReference type="ARBA" id="ARBA00022553"/>
    </source>
</evidence>
<dbReference type="InterPro" id="IPR018996">
    <property type="entry name" value="Man1/Src1-like_C"/>
</dbReference>